<sequence>RRTVTRPIVDGIIWSLEQEQALDVLAMNVRTTVVKLAADGSLVVFSPQAPTGEFFRAIDALGPVSHVVLPTYALEHKVYLPAFCRRYPNARVWVADGIWSVPIDLPLPLLGIDPSSGGVLKRAEDRGADDVAPPWADEIDYKVLRVDSAGANPYVEAVFLHAASKTLIVTDLVLSIPATPPEVISRERLLNLAPNDPADAPAADTEENLKIGWAKASLVVSFLGPSRQSQIKGGAYDGKLKWEPGFEASFEKISDRLIPSPILRTLVFSKGKGPTRRFVNEVCDDWGGQFETIAPAHYDAPVPGDCASLRAAFAFIDD</sequence>
<dbReference type="KEGG" id="mpp:MICPUCDRAFT_3244"/>
<evidence type="ECO:0000313" key="1">
    <source>
        <dbReference type="EMBL" id="EEH51734.1"/>
    </source>
</evidence>
<dbReference type="RefSeq" id="XP_003064112.1">
    <property type="nucleotide sequence ID" value="XM_003064066.1"/>
</dbReference>
<gene>
    <name evidence="1" type="ORF">MICPUCDRAFT_3244</name>
</gene>
<evidence type="ECO:0000313" key="2">
    <source>
        <dbReference type="Proteomes" id="UP000001876"/>
    </source>
</evidence>
<protein>
    <submittedName>
        <fullName evidence="1">Predicted protein</fullName>
    </submittedName>
</protein>
<dbReference type="InterPro" id="IPR025638">
    <property type="entry name" value="DUF4336"/>
</dbReference>
<dbReference type="Proteomes" id="UP000001876">
    <property type="component" value="Unassembled WGS sequence"/>
</dbReference>
<proteinExistence type="predicted"/>
<dbReference type="AlphaFoldDB" id="C1N8N1"/>
<name>C1N8N1_MICPC</name>
<organism evidence="2">
    <name type="scientific">Micromonas pusilla (strain CCMP1545)</name>
    <name type="common">Picoplanktonic green alga</name>
    <dbReference type="NCBI Taxonomy" id="564608"/>
    <lineage>
        <taxon>Eukaryota</taxon>
        <taxon>Viridiplantae</taxon>
        <taxon>Chlorophyta</taxon>
        <taxon>Mamiellophyceae</taxon>
        <taxon>Mamiellales</taxon>
        <taxon>Mamiellaceae</taxon>
        <taxon>Micromonas</taxon>
    </lineage>
</organism>
<dbReference type="Pfam" id="PF14234">
    <property type="entry name" value="DUF4336"/>
    <property type="match status" value="1"/>
</dbReference>
<reference evidence="1 2" key="1">
    <citation type="journal article" date="2009" name="Science">
        <title>Green evolution and dynamic adaptations revealed by genomes of the marine picoeukaryotes Micromonas.</title>
        <authorList>
            <person name="Worden A.Z."/>
            <person name="Lee J.H."/>
            <person name="Mock T."/>
            <person name="Rouze P."/>
            <person name="Simmons M.P."/>
            <person name="Aerts A.L."/>
            <person name="Allen A.E."/>
            <person name="Cuvelier M.L."/>
            <person name="Derelle E."/>
            <person name="Everett M.V."/>
            <person name="Foulon E."/>
            <person name="Grimwood J."/>
            <person name="Gundlach H."/>
            <person name="Henrissat B."/>
            <person name="Napoli C."/>
            <person name="McDonald S.M."/>
            <person name="Parker M.S."/>
            <person name="Rombauts S."/>
            <person name="Salamov A."/>
            <person name="Von Dassow P."/>
            <person name="Badger J.H."/>
            <person name="Coutinho P.M."/>
            <person name="Demir E."/>
            <person name="Dubchak I."/>
            <person name="Gentemann C."/>
            <person name="Eikrem W."/>
            <person name="Gready J.E."/>
            <person name="John U."/>
            <person name="Lanier W."/>
            <person name="Lindquist E.A."/>
            <person name="Lucas S."/>
            <person name="Mayer K.F."/>
            <person name="Moreau H."/>
            <person name="Not F."/>
            <person name="Otillar R."/>
            <person name="Panaud O."/>
            <person name="Pangilinan J."/>
            <person name="Paulsen I."/>
            <person name="Piegu B."/>
            <person name="Poliakov A."/>
            <person name="Robbens S."/>
            <person name="Schmutz J."/>
            <person name="Toulza E."/>
            <person name="Wyss T."/>
            <person name="Zelensky A."/>
            <person name="Zhou K."/>
            <person name="Armbrust E.V."/>
            <person name="Bhattacharya D."/>
            <person name="Goodenough U.W."/>
            <person name="Van de Peer Y."/>
            <person name="Grigoriev I.V."/>
        </authorList>
    </citation>
    <scope>NUCLEOTIDE SEQUENCE [LARGE SCALE GENOMIC DNA]</scope>
    <source>
        <strain evidence="1 2">CCMP1545</strain>
    </source>
</reference>
<accession>C1N8N1</accession>
<feature type="non-terminal residue" evidence="1">
    <location>
        <position position="1"/>
    </location>
</feature>
<dbReference type="eggNOG" id="ENOG502QU5X">
    <property type="taxonomic scope" value="Eukaryota"/>
</dbReference>
<dbReference type="GeneID" id="9689738"/>
<dbReference type="PANTHER" id="PTHR33835">
    <property type="entry name" value="YALI0C07656P"/>
    <property type="match status" value="1"/>
</dbReference>
<keyword evidence="2" id="KW-1185">Reference proteome</keyword>
<dbReference type="EMBL" id="GG663750">
    <property type="protein sequence ID" value="EEH51734.1"/>
    <property type="molecule type" value="Genomic_DNA"/>
</dbReference>
<feature type="non-terminal residue" evidence="1">
    <location>
        <position position="318"/>
    </location>
</feature>
<dbReference type="PANTHER" id="PTHR33835:SF2">
    <property type="entry name" value="LYSINE-TRNA LIGASE"/>
    <property type="match status" value="1"/>
</dbReference>
<dbReference type="OrthoDB" id="421671at2759"/>
<dbReference type="OMA" id="TIAPAHY"/>